<dbReference type="AlphaFoldDB" id="A0A9N9NDC8"/>
<evidence type="ECO:0000313" key="2">
    <source>
        <dbReference type="Proteomes" id="UP000789405"/>
    </source>
</evidence>
<dbReference type="EMBL" id="CAJVPY010011084">
    <property type="protein sequence ID" value="CAG8724188.1"/>
    <property type="molecule type" value="Genomic_DNA"/>
</dbReference>
<reference evidence="1" key="1">
    <citation type="submission" date="2021-06" db="EMBL/GenBank/DDBJ databases">
        <authorList>
            <person name="Kallberg Y."/>
            <person name="Tangrot J."/>
            <person name="Rosling A."/>
        </authorList>
    </citation>
    <scope>NUCLEOTIDE SEQUENCE</scope>
    <source>
        <strain evidence="1">MA453B</strain>
    </source>
</reference>
<gene>
    <name evidence="1" type="ORF">DERYTH_LOCUS14566</name>
</gene>
<dbReference type="SUPFAM" id="SSF117281">
    <property type="entry name" value="Kelch motif"/>
    <property type="match status" value="1"/>
</dbReference>
<sequence length="182" mass="19147">MSVFVPASRYFQGSVVVGDKIYFLGGIGSSGKGTSDFFYLNVSSPFNAANPVWTDLTSAAPIPVFSAFSPSCVGGSNNASIFLFEHRSTNNVNSTTLVTFTLDTASPKWTTSITSEIDMTKITIYDTNSGTWSSMTAAGDVIAARESHSAVLGGAKNLTVAPTPNLAALDTSTTPYSWSSKQ</sequence>
<organism evidence="1 2">
    <name type="scientific">Dentiscutata erythropus</name>
    <dbReference type="NCBI Taxonomy" id="1348616"/>
    <lineage>
        <taxon>Eukaryota</taxon>
        <taxon>Fungi</taxon>
        <taxon>Fungi incertae sedis</taxon>
        <taxon>Mucoromycota</taxon>
        <taxon>Glomeromycotina</taxon>
        <taxon>Glomeromycetes</taxon>
        <taxon>Diversisporales</taxon>
        <taxon>Gigasporaceae</taxon>
        <taxon>Dentiscutata</taxon>
    </lineage>
</organism>
<dbReference type="Gene3D" id="2.120.10.80">
    <property type="entry name" value="Kelch-type beta propeller"/>
    <property type="match status" value="1"/>
</dbReference>
<feature type="non-terminal residue" evidence="1">
    <location>
        <position position="1"/>
    </location>
</feature>
<dbReference type="OrthoDB" id="2442307at2759"/>
<comment type="caution">
    <text evidence="1">The sequence shown here is derived from an EMBL/GenBank/DDBJ whole genome shotgun (WGS) entry which is preliminary data.</text>
</comment>
<accession>A0A9N9NDC8</accession>
<dbReference type="Proteomes" id="UP000789405">
    <property type="component" value="Unassembled WGS sequence"/>
</dbReference>
<keyword evidence="2" id="KW-1185">Reference proteome</keyword>
<evidence type="ECO:0000313" key="1">
    <source>
        <dbReference type="EMBL" id="CAG8724188.1"/>
    </source>
</evidence>
<dbReference type="InterPro" id="IPR015915">
    <property type="entry name" value="Kelch-typ_b-propeller"/>
</dbReference>
<proteinExistence type="predicted"/>
<protein>
    <submittedName>
        <fullName evidence="1">18355_t:CDS:1</fullName>
    </submittedName>
</protein>
<name>A0A9N9NDC8_9GLOM</name>